<comment type="similarity">
    <text evidence="5">Belongs to the uridine kinase family.</text>
</comment>
<evidence type="ECO:0000256" key="5">
    <source>
        <dbReference type="RuleBase" id="RU003825"/>
    </source>
</evidence>
<dbReference type="EC" id="2.7.1.48" evidence="5"/>
<keyword evidence="2 5" id="KW-0808">Transferase</keyword>
<dbReference type="NCBIfam" id="NF004018">
    <property type="entry name" value="PRK05480.1"/>
    <property type="match status" value="1"/>
</dbReference>
<dbReference type="InterPro" id="IPR006083">
    <property type="entry name" value="PRK/URK"/>
</dbReference>
<dbReference type="GO" id="GO:0005524">
    <property type="term" value="F:ATP binding"/>
    <property type="evidence" value="ECO:0007669"/>
    <property type="project" value="UniProtKB-KW"/>
</dbReference>
<keyword evidence="3 5" id="KW-0547">Nucleotide-binding</keyword>
<evidence type="ECO:0000256" key="2">
    <source>
        <dbReference type="ARBA" id="ARBA00022679"/>
    </source>
</evidence>
<dbReference type="CDD" id="cd02023">
    <property type="entry name" value="UMPK"/>
    <property type="match status" value="1"/>
</dbReference>
<keyword evidence="5" id="KW-0963">Cytoplasm</keyword>
<evidence type="ECO:0000256" key="3">
    <source>
        <dbReference type="ARBA" id="ARBA00022741"/>
    </source>
</evidence>
<dbReference type="GO" id="GO:0044211">
    <property type="term" value="P:CTP salvage"/>
    <property type="evidence" value="ECO:0007669"/>
    <property type="project" value="UniProtKB-UniPathway"/>
</dbReference>
<dbReference type="PANTHER" id="PTHR10285">
    <property type="entry name" value="URIDINE KINASE"/>
    <property type="match status" value="1"/>
</dbReference>
<sequence>MKTLCIGVAGGTGSGKTTVANEIVRRVGRDRIVIVNQDRYYHDLAHLDGHHRSHHNFDHPDAIEEELLEKHLALLKAGESAPLPVYDFARHVRVAATEWADPQPVILVEGILILAIPPIRELLDVKIFVDTDADLRFIRRLRRDMAERGRTVDSVVDQYLATVRPMHLEFVESSKRWADVIIPEGGFNTVALDLVISRILQMLQSAE</sequence>
<comment type="caution">
    <text evidence="7">The sequence shown here is derived from an EMBL/GenBank/DDBJ whole genome shotgun (WGS) entry which is preliminary data.</text>
</comment>
<dbReference type="Gene3D" id="3.40.50.300">
    <property type="entry name" value="P-loop containing nucleotide triphosphate hydrolases"/>
    <property type="match status" value="1"/>
</dbReference>
<evidence type="ECO:0000256" key="1">
    <source>
        <dbReference type="ARBA" id="ARBA00004690"/>
    </source>
</evidence>
<protein>
    <recommendedName>
        <fullName evidence="5">Uridine kinase</fullName>
        <ecNumber evidence="5">2.7.1.48</ecNumber>
    </recommendedName>
</protein>
<comment type="catalytic activity">
    <reaction evidence="5">
        <text>cytidine + ATP = CMP + ADP + H(+)</text>
        <dbReference type="Rhea" id="RHEA:24674"/>
        <dbReference type="ChEBI" id="CHEBI:15378"/>
        <dbReference type="ChEBI" id="CHEBI:17562"/>
        <dbReference type="ChEBI" id="CHEBI:30616"/>
        <dbReference type="ChEBI" id="CHEBI:60377"/>
        <dbReference type="ChEBI" id="CHEBI:456216"/>
        <dbReference type="EC" id="2.7.1.48"/>
    </reaction>
</comment>
<comment type="pathway">
    <text evidence="5">Pyrimidine metabolism; CTP biosynthesis via salvage pathway; CTP from cytidine: step 1/3.</text>
</comment>
<reference evidence="7 8" key="1">
    <citation type="submission" date="2020-08" db="EMBL/GenBank/DDBJ databases">
        <title>Acidobacteriota in marine sediments use diverse sulfur dissimilation pathways.</title>
        <authorList>
            <person name="Wasmund K."/>
        </authorList>
    </citation>
    <scope>NUCLEOTIDE SEQUENCE [LARGE SCALE GENOMIC DNA]</scope>
    <source>
        <strain evidence="7">MAG AM3-A</strain>
    </source>
</reference>
<comment type="pathway">
    <text evidence="1 5">Pyrimidine metabolism; UMP biosynthesis via salvage pathway; UMP from uridine: step 1/1.</text>
</comment>
<dbReference type="InterPro" id="IPR000764">
    <property type="entry name" value="Uridine_kinase-like"/>
</dbReference>
<comment type="subcellular location">
    <subcellularLocation>
        <location evidence="5">Cytoplasm</location>
    </subcellularLocation>
</comment>
<dbReference type="SUPFAM" id="SSF52540">
    <property type="entry name" value="P-loop containing nucleoside triphosphate hydrolases"/>
    <property type="match status" value="1"/>
</dbReference>
<dbReference type="GO" id="GO:0044206">
    <property type="term" value="P:UMP salvage"/>
    <property type="evidence" value="ECO:0007669"/>
    <property type="project" value="UniProtKB-UniPathway"/>
</dbReference>
<dbReference type="Proteomes" id="UP000598633">
    <property type="component" value="Unassembled WGS sequence"/>
</dbReference>
<dbReference type="UniPathway" id="UPA00574">
    <property type="reaction ID" value="UER00637"/>
</dbReference>
<evidence type="ECO:0000313" key="7">
    <source>
        <dbReference type="EMBL" id="MBD3871147.1"/>
    </source>
</evidence>
<dbReference type="NCBIfam" id="TIGR00235">
    <property type="entry name" value="udk"/>
    <property type="match status" value="1"/>
</dbReference>
<proteinExistence type="inferred from homology"/>
<keyword evidence="5" id="KW-0067">ATP-binding</keyword>
<dbReference type="Pfam" id="PF00485">
    <property type="entry name" value="PRK"/>
    <property type="match status" value="1"/>
</dbReference>
<accession>A0A8J6Y6C6</accession>
<evidence type="ECO:0000256" key="4">
    <source>
        <dbReference type="ARBA" id="ARBA00022777"/>
    </source>
</evidence>
<dbReference type="PRINTS" id="PR00988">
    <property type="entry name" value="URIDINKINASE"/>
</dbReference>
<dbReference type="UniPathway" id="UPA00579">
    <property type="reaction ID" value="UER00640"/>
</dbReference>
<evidence type="ECO:0000313" key="8">
    <source>
        <dbReference type="Proteomes" id="UP000598633"/>
    </source>
</evidence>
<gene>
    <name evidence="7" type="primary">udk</name>
    <name evidence="7" type="ORF">IFJ97_07305</name>
</gene>
<dbReference type="GO" id="GO:0005737">
    <property type="term" value="C:cytoplasm"/>
    <property type="evidence" value="ECO:0007669"/>
    <property type="project" value="UniProtKB-SubCell"/>
</dbReference>
<dbReference type="GO" id="GO:0004849">
    <property type="term" value="F:uridine kinase activity"/>
    <property type="evidence" value="ECO:0007669"/>
    <property type="project" value="UniProtKB-EC"/>
</dbReference>
<evidence type="ECO:0000259" key="6">
    <source>
        <dbReference type="Pfam" id="PF00485"/>
    </source>
</evidence>
<feature type="domain" description="Phosphoribulokinase/uridine kinase" evidence="6">
    <location>
        <begin position="6"/>
        <end position="190"/>
    </location>
</feature>
<dbReference type="InterPro" id="IPR027417">
    <property type="entry name" value="P-loop_NTPase"/>
</dbReference>
<keyword evidence="4 5" id="KW-0418">Kinase</keyword>
<name>A0A8J6Y6C6_9BACT</name>
<dbReference type="EMBL" id="JACXWA010000120">
    <property type="protein sequence ID" value="MBD3871147.1"/>
    <property type="molecule type" value="Genomic_DNA"/>
</dbReference>
<organism evidence="7 8">
    <name type="scientific">Candidatus Sulfomarinibacter kjeldsenii</name>
    <dbReference type="NCBI Taxonomy" id="2885994"/>
    <lineage>
        <taxon>Bacteria</taxon>
        <taxon>Pseudomonadati</taxon>
        <taxon>Acidobacteriota</taxon>
        <taxon>Thermoanaerobaculia</taxon>
        <taxon>Thermoanaerobaculales</taxon>
        <taxon>Candidatus Sulfomarinibacteraceae</taxon>
        <taxon>Candidatus Sulfomarinibacter</taxon>
    </lineage>
</organism>
<dbReference type="AlphaFoldDB" id="A0A8J6Y6C6"/>
<comment type="catalytic activity">
    <reaction evidence="5">
        <text>uridine + ATP = UMP + ADP + H(+)</text>
        <dbReference type="Rhea" id="RHEA:16825"/>
        <dbReference type="ChEBI" id="CHEBI:15378"/>
        <dbReference type="ChEBI" id="CHEBI:16704"/>
        <dbReference type="ChEBI" id="CHEBI:30616"/>
        <dbReference type="ChEBI" id="CHEBI:57865"/>
        <dbReference type="ChEBI" id="CHEBI:456216"/>
        <dbReference type="EC" id="2.7.1.48"/>
    </reaction>
</comment>